<keyword evidence="10" id="KW-1185">Reference proteome</keyword>
<dbReference type="InterPro" id="IPR018076">
    <property type="entry name" value="T2SS_GspF_dom"/>
</dbReference>
<protein>
    <recommendedName>
        <fullName evidence="8">Type II secretion system protein GspF domain-containing protein</fullName>
    </recommendedName>
</protein>
<keyword evidence="3" id="KW-1003">Cell membrane</keyword>
<dbReference type="PANTHER" id="PTHR30012">
    <property type="entry name" value="GENERAL SECRETION PATHWAY PROTEIN"/>
    <property type="match status" value="1"/>
</dbReference>
<evidence type="ECO:0000256" key="1">
    <source>
        <dbReference type="ARBA" id="ARBA00004651"/>
    </source>
</evidence>
<name>A0A366XY68_9BACI</name>
<dbReference type="InterPro" id="IPR003004">
    <property type="entry name" value="GspF/PilC"/>
</dbReference>
<feature type="transmembrane region" description="Helical" evidence="7">
    <location>
        <begin position="122"/>
        <end position="145"/>
    </location>
</feature>
<organism evidence="9 10">
    <name type="scientific">Bacillus taeanensis</name>
    <dbReference type="NCBI Taxonomy" id="273032"/>
    <lineage>
        <taxon>Bacteria</taxon>
        <taxon>Bacillati</taxon>
        <taxon>Bacillota</taxon>
        <taxon>Bacilli</taxon>
        <taxon>Bacillales</taxon>
        <taxon>Bacillaceae</taxon>
        <taxon>Bacillus</taxon>
    </lineage>
</organism>
<proteinExistence type="inferred from homology"/>
<comment type="caution">
    <text evidence="9">The sequence shown here is derived from an EMBL/GenBank/DDBJ whole genome shotgun (WGS) entry which is preliminary data.</text>
</comment>
<keyword evidence="4 7" id="KW-0812">Transmembrane</keyword>
<feature type="transmembrane region" description="Helical" evidence="7">
    <location>
        <begin position="165"/>
        <end position="192"/>
    </location>
</feature>
<dbReference type="PANTHER" id="PTHR30012:SF0">
    <property type="entry name" value="TYPE II SECRETION SYSTEM PROTEIN F-RELATED"/>
    <property type="match status" value="1"/>
</dbReference>
<dbReference type="InterPro" id="IPR042094">
    <property type="entry name" value="T2SS_GspF_sf"/>
</dbReference>
<feature type="transmembrane region" description="Helical" evidence="7">
    <location>
        <begin position="204"/>
        <end position="225"/>
    </location>
</feature>
<dbReference type="EMBL" id="QOCW01000004">
    <property type="protein sequence ID" value="RBW70576.1"/>
    <property type="molecule type" value="Genomic_DNA"/>
</dbReference>
<evidence type="ECO:0000313" key="10">
    <source>
        <dbReference type="Proteomes" id="UP000253314"/>
    </source>
</evidence>
<comment type="similarity">
    <text evidence="2">Belongs to the GSP F family.</text>
</comment>
<feature type="domain" description="Type II secretion system protein GspF" evidence="8">
    <location>
        <begin position="225"/>
        <end position="347"/>
    </location>
</feature>
<dbReference type="InterPro" id="IPR047692">
    <property type="entry name" value="T4P_ComGB"/>
</dbReference>
<gene>
    <name evidence="9" type="ORF">DS031_06045</name>
</gene>
<evidence type="ECO:0000256" key="2">
    <source>
        <dbReference type="ARBA" id="ARBA00005745"/>
    </source>
</evidence>
<evidence type="ECO:0000259" key="8">
    <source>
        <dbReference type="Pfam" id="PF00482"/>
    </source>
</evidence>
<dbReference type="OrthoDB" id="1638902at2"/>
<dbReference type="RefSeq" id="WP_113805028.1">
    <property type="nucleotide sequence ID" value="NZ_QOCW01000004.1"/>
</dbReference>
<dbReference type="Gene3D" id="1.20.81.30">
    <property type="entry name" value="Type II secretion system (T2SS), domain F"/>
    <property type="match status" value="2"/>
</dbReference>
<feature type="transmembrane region" description="Helical" evidence="7">
    <location>
        <begin position="328"/>
        <end position="352"/>
    </location>
</feature>
<dbReference type="PRINTS" id="PR00812">
    <property type="entry name" value="BCTERIALGSPF"/>
</dbReference>
<sequence length="355" mass="41326">MKKVMNGGAVNMIKRRRKWCVKQKAEFLIRIGQLLQQGYPLAHAIELYSLNDKSEAETIFLPFLNQLKEGCSFYEVLDIYSFPPDVLGYLYFSEKNDLAQALIQSGVMLKKRQTLKETAGKVLRYPLFLCWIMIVMIIIVFQYLFPQFQSLYHSLDVDLPLVTTILLQFVHILPWLILSMGTILFLVLIYYLLSIRRKTPHEKLRIFLSFPLVQSLLTLFFTYLFSNHLSALLKGGLSIHEAVLVFEKQNYLLFFQDEGKELKALLQQGEPLENIILTRPFYLKELSSVISHGHANGKLADELTLYSEMVLKKLEERIQRYLMMLQPILFMCIGFIILLLFLSILLPMFHVIQSV</sequence>
<dbReference type="AlphaFoldDB" id="A0A366XY68"/>
<evidence type="ECO:0000256" key="6">
    <source>
        <dbReference type="ARBA" id="ARBA00023136"/>
    </source>
</evidence>
<keyword evidence="6 7" id="KW-0472">Membrane</keyword>
<dbReference type="Pfam" id="PF00482">
    <property type="entry name" value="T2SSF"/>
    <property type="match status" value="2"/>
</dbReference>
<evidence type="ECO:0000256" key="4">
    <source>
        <dbReference type="ARBA" id="ARBA00022692"/>
    </source>
</evidence>
<reference evidence="9 10" key="1">
    <citation type="submission" date="2018-07" db="EMBL/GenBank/DDBJ databases">
        <title>Lottiidibacillus patelloidae gen. nov., sp. nov., isolated from the intestinal tract of a marine limpet and the reclassification of B. taeanensis BH030017T, B. algicola KMM 3737T and B. hwajinpoensis SW-72T as genus Lottiidibacillus.</title>
        <authorList>
            <person name="Liu R."/>
            <person name="Huang Z."/>
        </authorList>
    </citation>
    <scope>NUCLEOTIDE SEQUENCE [LARGE SCALE GENOMIC DNA]</scope>
    <source>
        <strain evidence="9 10">BH030017</strain>
    </source>
</reference>
<evidence type="ECO:0000313" key="9">
    <source>
        <dbReference type="EMBL" id="RBW70576.1"/>
    </source>
</evidence>
<dbReference type="NCBIfam" id="NF041012">
    <property type="entry name" value="T4P_ComGB"/>
    <property type="match status" value="1"/>
</dbReference>
<evidence type="ECO:0000256" key="5">
    <source>
        <dbReference type="ARBA" id="ARBA00022989"/>
    </source>
</evidence>
<feature type="domain" description="Type II secretion system protein GspF" evidence="8">
    <location>
        <begin position="27"/>
        <end position="146"/>
    </location>
</feature>
<dbReference type="Proteomes" id="UP000253314">
    <property type="component" value="Unassembled WGS sequence"/>
</dbReference>
<dbReference type="GO" id="GO:0005886">
    <property type="term" value="C:plasma membrane"/>
    <property type="evidence" value="ECO:0007669"/>
    <property type="project" value="UniProtKB-SubCell"/>
</dbReference>
<accession>A0A366XY68</accession>
<evidence type="ECO:0000256" key="7">
    <source>
        <dbReference type="SAM" id="Phobius"/>
    </source>
</evidence>
<evidence type="ECO:0000256" key="3">
    <source>
        <dbReference type="ARBA" id="ARBA00022475"/>
    </source>
</evidence>
<comment type="subcellular location">
    <subcellularLocation>
        <location evidence="1">Cell membrane</location>
        <topology evidence="1">Multi-pass membrane protein</topology>
    </subcellularLocation>
</comment>
<keyword evidence="5 7" id="KW-1133">Transmembrane helix</keyword>